<dbReference type="PANTHER" id="PTHR10744:SF1">
    <property type="entry name" value="SMALL RIBOSOMAL SUBUNIT PROTEIN US17M"/>
    <property type="match status" value="1"/>
</dbReference>
<dbReference type="GeneID" id="301461810"/>
<name>A0A6P1Y5B2_9SPIR</name>
<dbReference type="NCBIfam" id="TIGR03635">
    <property type="entry name" value="uS17_bact"/>
    <property type="match status" value="1"/>
</dbReference>
<sequence>MEETTAKKKSGNREFVGLVTSDKMDKTIVVQVATKKLHRLYKKYVLNTKKYKAHDEQNTAHIGDTVRIVENRPISKEKCWRLAEIIERAK</sequence>
<evidence type="ECO:0000256" key="4">
    <source>
        <dbReference type="ARBA" id="ARBA00022980"/>
    </source>
</evidence>
<dbReference type="GO" id="GO:0003735">
    <property type="term" value="F:structural constituent of ribosome"/>
    <property type="evidence" value="ECO:0007669"/>
    <property type="project" value="UniProtKB-UniRule"/>
</dbReference>
<dbReference type="GO" id="GO:0022627">
    <property type="term" value="C:cytosolic small ribosomal subunit"/>
    <property type="evidence" value="ECO:0007669"/>
    <property type="project" value="UniProtKB-UniRule"/>
</dbReference>
<proteinExistence type="inferred from homology"/>
<dbReference type="InterPro" id="IPR000266">
    <property type="entry name" value="Ribosomal_uS17"/>
</dbReference>
<organism evidence="8 9">
    <name type="scientific">Treponema vincentii</name>
    <dbReference type="NCBI Taxonomy" id="69710"/>
    <lineage>
        <taxon>Bacteria</taxon>
        <taxon>Pseudomonadati</taxon>
        <taxon>Spirochaetota</taxon>
        <taxon>Spirochaetia</taxon>
        <taxon>Spirochaetales</taxon>
        <taxon>Treponemataceae</taxon>
        <taxon>Treponema</taxon>
    </lineage>
</organism>
<gene>
    <name evidence="6 8" type="primary">rpsQ</name>
    <name evidence="8" type="ORF">GWP43_12385</name>
</gene>
<comment type="subunit">
    <text evidence="6">Part of the 30S ribosomal subunit.</text>
</comment>
<comment type="function">
    <text evidence="6">One of the primary rRNA binding proteins, it binds specifically to the 5'-end of 16S ribosomal RNA.</text>
</comment>
<dbReference type="KEGG" id="trz:GWP43_12385"/>
<protein>
    <recommendedName>
        <fullName evidence="6">Small ribosomal subunit protein uS17</fullName>
    </recommendedName>
</protein>
<dbReference type="CDD" id="cd00364">
    <property type="entry name" value="Ribosomal_uS17"/>
    <property type="match status" value="1"/>
</dbReference>
<dbReference type="NCBIfam" id="NF004123">
    <property type="entry name" value="PRK05610.1"/>
    <property type="match status" value="1"/>
</dbReference>
<dbReference type="InterPro" id="IPR019979">
    <property type="entry name" value="Ribosomal_uS17_CS"/>
</dbReference>
<dbReference type="GO" id="GO:0006412">
    <property type="term" value="P:translation"/>
    <property type="evidence" value="ECO:0007669"/>
    <property type="project" value="UniProtKB-UniRule"/>
</dbReference>
<evidence type="ECO:0000256" key="3">
    <source>
        <dbReference type="ARBA" id="ARBA00022884"/>
    </source>
</evidence>
<dbReference type="InterPro" id="IPR012340">
    <property type="entry name" value="NA-bd_OB-fold"/>
</dbReference>
<keyword evidence="3 6" id="KW-0694">RNA-binding</keyword>
<dbReference type="PANTHER" id="PTHR10744">
    <property type="entry name" value="40S RIBOSOMAL PROTEIN S11 FAMILY MEMBER"/>
    <property type="match status" value="1"/>
</dbReference>
<dbReference type="SUPFAM" id="SSF50249">
    <property type="entry name" value="Nucleic acid-binding proteins"/>
    <property type="match status" value="1"/>
</dbReference>
<dbReference type="PROSITE" id="PS00056">
    <property type="entry name" value="RIBOSOMAL_S17"/>
    <property type="match status" value="1"/>
</dbReference>
<evidence type="ECO:0000256" key="2">
    <source>
        <dbReference type="ARBA" id="ARBA00022730"/>
    </source>
</evidence>
<dbReference type="Proteomes" id="UP000464374">
    <property type="component" value="Chromosome"/>
</dbReference>
<keyword evidence="2 6" id="KW-0699">rRNA-binding</keyword>
<evidence type="ECO:0000256" key="5">
    <source>
        <dbReference type="ARBA" id="ARBA00023274"/>
    </source>
</evidence>
<evidence type="ECO:0000313" key="8">
    <source>
        <dbReference type="EMBL" id="QHX44112.1"/>
    </source>
</evidence>
<reference evidence="8 9" key="1">
    <citation type="submission" date="2020-01" db="EMBL/GenBank/DDBJ databases">
        <title>Complete genome sequence of a human oral phylogroup 1 Treponema sp. strain ATCC 700766, originally isolated from periodontitis dental plaque.</title>
        <authorList>
            <person name="Chan Y."/>
            <person name="Huo Y.-B."/>
            <person name="Yu X.-L."/>
            <person name="Zeng H."/>
            <person name="Leung W.-K."/>
            <person name="Watt R.M."/>
        </authorList>
    </citation>
    <scope>NUCLEOTIDE SEQUENCE [LARGE SCALE GENOMIC DNA]</scope>
    <source>
        <strain evidence="8 9">OMZ 804</strain>
    </source>
</reference>
<evidence type="ECO:0000256" key="1">
    <source>
        <dbReference type="ARBA" id="ARBA00010254"/>
    </source>
</evidence>
<evidence type="ECO:0000313" key="9">
    <source>
        <dbReference type="Proteomes" id="UP000464374"/>
    </source>
</evidence>
<dbReference type="InterPro" id="IPR019984">
    <property type="entry name" value="Ribosomal_uS17_bact/chlr"/>
</dbReference>
<dbReference type="GO" id="GO:0019843">
    <property type="term" value="F:rRNA binding"/>
    <property type="evidence" value="ECO:0007669"/>
    <property type="project" value="UniProtKB-UniRule"/>
</dbReference>
<keyword evidence="5 6" id="KW-0687">Ribonucleoprotein</keyword>
<dbReference type="Pfam" id="PF00366">
    <property type="entry name" value="Ribosomal_S17"/>
    <property type="match status" value="1"/>
</dbReference>
<dbReference type="EMBL" id="CP048020">
    <property type="protein sequence ID" value="QHX44112.1"/>
    <property type="molecule type" value="Genomic_DNA"/>
</dbReference>
<evidence type="ECO:0000256" key="6">
    <source>
        <dbReference type="HAMAP-Rule" id="MF_01345"/>
    </source>
</evidence>
<evidence type="ECO:0000256" key="7">
    <source>
        <dbReference type="RuleBase" id="RU003872"/>
    </source>
</evidence>
<dbReference type="Gene3D" id="2.40.50.140">
    <property type="entry name" value="Nucleic acid-binding proteins"/>
    <property type="match status" value="1"/>
</dbReference>
<dbReference type="PRINTS" id="PR00973">
    <property type="entry name" value="RIBOSOMALS17"/>
</dbReference>
<dbReference type="AlphaFoldDB" id="A0A6P1Y5B2"/>
<keyword evidence="4 6" id="KW-0689">Ribosomal protein</keyword>
<dbReference type="HAMAP" id="MF_01345_B">
    <property type="entry name" value="Ribosomal_uS17_B"/>
    <property type="match status" value="1"/>
</dbReference>
<accession>A0A6P1Y5B2</accession>
<dbReference type="RefSeq" id="WP_006188379.1">
    <property type="nucleotide sequence ID" value="NZ_CP048020.1"/>
</dbReference>
<comment type="similarity">
    <text evidence="1 6 7">Belongs to the universal ribosomal protein uS17 family.</text>
</comment>